<evidence type="ECO:0000259" key="5">
    <source>
        <dbReference type="Pfam" id="PF01182"/>
    </source>
</evidence>
<dbReference type="InterPro" id="IPR004547">
    <property type="entry name" value="Glucosamine6P_isomerase"/>
</dbReference>
<evidence type="ECO:0000256" key="4">
    <source>
        <dbReference type="HAMAP-Rule" id="MF_01241"/>
    </source>
</evidence>
<evidence type="ECO:0000313" key="7">
    <source>
        <dbReference type="Proteomes" id="UP000062160"/>
    </source>
</evidence>
<comment type="pathway">
    <text evidence="4">Amino-sugar metabolism; N-acetylneuraminate degradation; D-fructose 6-phosphate from N-acetylneuraminate: step 5/5.</text>
</comment>
<feature type="active site" description="For ring-opening step" evidence="4">
    <location>
        <position position="136"/>
    </location>
</feature>
<dbReference type="UniPathway" id="UPA00629">
    <property type="reaction ID" value="UER00684"/>
</dbReference>
<dbReference type="GO" id="GO:0005975">
    <property type="term" value="P:carbohydrate metabolic process"/>
    <property type="evidence" value="ECO:0007669"/>
    <property type="project" value="InterPro"/>
</dbReference>
<dbReference type="GO" id="GO:0006046">
    <property type="term" value="P:N-acetylglucosamine catabolic process"/>
    <property type="evidence" value="ECO:0007669"/>
    <property type="project" value="UniProtKB-UniRule"/>
</dbReference>
<protein>
    <recommendedName>
        <fullName evidence="4">Glucosamine-6-phosphate deaminase</fullName>
        <ecNumber evidence="4">3.5.99.6</ecNumber>
    </recommendedName>
    <alternativeName>
        <fullName evidence="4">GlcN6P deaminase</fullName>
        <shortName evidence="4">GNPDA</shortName>
    </alternativeName>
    <alternativeName>
        <fullName evidence="4">Glucosamine-6-phosphate isomerase</fullName>
    </alternativeName>
</protein>
<keyword evidence="7" id="KW-1185">Reference proteome</keyword>
<feature type="active site" description="For ring-opening step" evidence="4">
    <location>
        <position position="143"/>
    </location>
</feature>
<dbReference type="GO" id="GO:0019262">
    <property type="term" value="P:N-acetylneuraminate catabolic process"/>
    <property type="evidence" value="ECO:0007669"/>
    <property type="project" value="UniProtKB-UniRule"/>
</dbReference>
<evidence type="ECO:0000256" key="2">
    <source>
        <dbReference type="ARBA" id="ARBA00022801"/>
    </source>
</evidence>
<gene>
    <name evidence="4" type="primary">nagB</name>
    <name evidence="6" type="ORF">TSYNT_7331</name>
</gene>
<comment type="similarity">
    <text evidence="4">Belongs to the glucosamine/galactosamine-6-phosphate isomerase family. NagB subfamily.</text>
</comment>
<dbReference type="PROSITE" id="PS01161">
    <property type="entry name" value="GLC_GALNAC_ISOMERASE"/>
    <property type="match status" value="1"/>
</dbReference>
<dbReference type="InterPro" id="IPR037171">
    <property type="entry name" value="NagB/RpiA_transferase-like"/>
</dbReference>
<dbReference type="GO" id="GO:0042802">
    <property type="term" value="F:identical protein binding"/>
    <property type="evidence" value="ECO:0007669"/>
    <property type="project" value="TreeGrafter"/>
</dbReference>
<feature type="domain" description="Glucosamine/galactosamine-6-phosphate isomerase" evidence="5">
    <location>
        <begin position="11"/>
        <end position="226"/>
    </location>
</feature>
<dbReference type="HAMAP" id="MF_01241">
    <property type="entry name" value="GlcN6P_deamin"/>
    <property type="match status" value="1"/>
</dbReference>
<evidence type="ECO:0000313" key="6">
    <source>
        <dbReference type="EMBL" id="GAQ25312.1"/>
    </source>
</evidence>
<evidence type="ECO:0000256" key="1">
    <source>
        <dbReference type="ARBA" id="ARBA00000644"/>
    </source>
</evidence>
<reference evidence="6" key="1">
    <citation type="journal article" date="2016" name="Genome Announc.">
        <title>Draft Genome Sequence of the Syntrophic Lactate-Degrading Bacterium Tepidanaerobacter syntrophicus JLT.</title>
        <authorList>
            <person name="Matsuura N."/>
            <person name="Ohashi A."/>
            <person name="Tourlousse D.M."/>
            <person name="Sekiguchi Y."/>
        </authorList>
    </citation>
    <scope>NUCLEOTIDE SEQUENCE [LARGE SCALE GENOMIC DNA]</scope>
    <source>
        <strain evidence="6">JL</strain>
    </source>
</reference>
<dbReference type="Gene3D" id="3.40.50.1360">
    <property type="match status" value="1"/>
</dbReference>
<dbReference type="STRING" id="224999.GCA_001485475_01328"/>
<organism evidence="6">
    <name type="scientific">Tepidanaerobacter syntrophicus</name>
    <dbReference type="NCBI Taxonomy" id="224999"/>
    <lineage>
        <taxon>Bacteria</taxon>
        <taxon>Bacillati</taxon>
        <taxon>Bacillota</taxon>
        <taxon>Clostridia</taxon>
        <taxon>Thermosediminibacterales</taxon>
        <taxon>Tepidanaerobacteraceae</taxon>
        <taxon>Tepidanaerobacter</taxon>
    </lineage>
</organism>
<dbReference type="Proteomes" id="UP000062160">
    <property type="component" value="Unassembled WGS sequence"/>
</dbReference>
<comment type="catalytic activity">
    <reaction evidence="1 4">
        <text>alpha-D-glucosamine 6-phosphate + H2O = beta-D-fructose 6-phosphate + NH4(+)</text>
        <dbReference type="Rhea" id="RHEA:12172"/>
        <dbReference type="ChEBI" id="CHEBI:15377"/>
        <dbReference type="ChEBI" id="CHEBI:28938"/>
        <dbReference type="ChEBI" id="CHEBI:57634"/>
        <dbReference type="ChEBI" id="CHEBI:75989"/>
        <dbReference type="EC" id="3.5.99.6"/>
    </reaction>
</comment>
<dbReference type="OrthoDB" id="9791139at2"/>
<dbReference type="GO" id="GO:0004342">
    <property type="term" value="F:glucosamine-6-phosphate deaminase activity"/>
    <property type="evidence" value="ECO:0007669"/>
    <property type="project" value="UniProtKB-UniRule"/>
</dbReference>
<dbReference type="EMBL" id="DF977001">
    <property type="protein sequence ID" value="GAQ25312.1"/>
    <property type="molecule type" value="Genomic_DNA"/>
</dbReference>
<dbReference type="AlphaFoldDB" id="A0A0U9HER8"/>
<dbReference type="EC" id="3.5.99.6" evidence="4"/>
<dbReference type="GO" id="GO:0006043">
    <property type="term" value="P:glucosamine catabolic process"/>
    <property type="evidence" value="ECO:0007669"/>
    <property type="project" value="TreeGrafter"/>
</dbReference>
<evidence type="ECO:0000256" key="3">
    <source>
        <dbReference type="ARBA" id="ARBA00023277"/>
    </source>
</evidence>
<feature type="active site" description="Proton acceptor; for enolization step" evidence="4">
    <location>
        <position position="67"/>
    </location>
</feature>
<dbReference type="NCBIfam" id="TIGR00502">
    <property type="entry name" value="nagB"/>
    <property type="match status" value="1"/>
</dbReference>
<dbReference type="GO" id="GO:0005737">
    <property type="term" value="C:cytoplasm"/>
    <property type="evidence" value="ECO:0007669"/>
    <property type="project" value="TreeGrafter"/>
</dbReference>
<keyword evidence="3 4" id="KW-0119">Carbohydrate metabolism</keyword>
<comment type="caution">
    <text evidence="4">Lacks conserved residue(s) required for the propagation of feature annotation.</text>
</comment>
<name>A0A0U9HER8_9FIRM</name>
<dbReference type="InterPro" id="IPR018321">
    <property type="entry name" value="Glucosamine6P_isomerase_CS"/>
</dbReference>
<accession>A0A0U9HER8</accession>
<sequence>MQVFIEKDYSAMSEKAAQIFANEIKQKSDLVLGLATGSTPIGTYKELIRMHKEEGLDFSKVVSFNLDEYYNLPPDDPQSYNYFMFENLFNHVNIKKENVHIPNGLVKDVETYCKQYDEEISKFGGIDLQLLGIGVNGHIGFNEPAEELILGTHLTDLTEDTIKANSRFFDSPEQVPTKAITMGIGSIMKAKKILLLASGKNKAEIMAKILNRDVVTTKIPASLLKLHPDTTIIMDEEAASLCK</sequence>
<dbReference type="CDD" id="cd01399">
    <property type="entry name" value="GlcN6P_deaminase"/>
    <property type="match status" value="1"/>
</dbReference>
<dbReference type="PANTHER" id="PTHR11280:SF5">
    <property type="entry name" value="GLUCOSAMINE-6-PHOSPHATE ISOMERASE"/>
    <property type="match status" value="1"/>
</dbReference>
<dbReference type="FunFam" id="3.40.50.1360:FF:000003">
    <property type="entry name" value="Glucosamine-6-phosphate deaminase"/>
    <property type="match status" value="1"/>
</dbReference>
<keyword evidence="2 4" id="KW-0378">Hydrolase</keyword>
<comment type="function">
    <text evidence="4">Catalyzes the reversible isomerization-deamination of glucosamine 6-phosphate (GlcN6P) to form fructose 6-phosphate (Fru6P) and ammonium ion.</text>
</comment>
<dbReference type="Pfam" id="PF01182">
    <property type="entry name" value="Glucosamine_iso"/>
    <property type="match status" value="1"/>
</dbReference>
<feature type="active site" description="Proton acceptor; for ring-opening step" evidence="4">
    <location>
        <position position="138"/>
    </location>
</feature>
<dbReference type="SUPFAM" id="SSF100950">
    <property type="entry name" value="NagB/RpiA/CoA transferase-like"/>
    <property type="match status" value="1"/>
</dbReference>
<dbReference type="PANTHER" id="PTHR11280">
    <property type="entry name" value="GLUCOSAMINE-6-PHOSPHATE ISOMERASE"/>
    <property type="match status" value="1"/>
</dbReference>
<dbReference type="RefSeq" id="WP_059032705.1">
    <property type="nucleotide sequence ID" value="NZ_BSDN01000002.1"/>
</dbReference>
<dbReference type="InterPro" id="IPR006148">
    <property type="entry name" value="Glc/Gal-6P_isomerase"/>
</dbReference>
<proteinExistence type="inferred from homology"/>